<reference evidence="12 13" key="2">
    <citation type="submission" date="2019-02" db="EMBL/GenBank/DDBJ databases">
        <title>'Lichenibacterium ramalinii' gen. nov. sp. nov., 'Lichenibacterium minor' gen. nov. sp. nov.</title>
        <authorList>
            <person name="Pankratov T."/>
        </authorList>
    </citation>
    <scope>NUCLEOTIDE SEQUENCE [LARGE SCALE GENOMIC DNA]</scope>
    <source>
        <strain evidence="12 13">RmlP026</strain>
    </source>
</reference>
<evidence type="ECO:0000259" key="11">
    <source>
        <dbReference type="Pfam" id="PF00266"/>
    </source>
</evidence>
<comment type="caution">
    <text evidence="12">The sequence shown here is derived from an EMBL/GenBank/DDBJ whole genome shotgun (WGS) entry which is preliminary data.</text>
</comment>
<comment type="catalytic activity">
    <reaction evidence="10">
        <text>(sulfur carrier)-H + L-cysteine = (sulfur carrier)-SH + L-alanine</text>
        <dbReference type="Rhea" id="RHEA:43892"/>
        <dbReference type="Rhea" id="RHEA-COMP:14737"/>
        <dbReference type="Rhea" id="RHEA-COMP:14739"/>
        <dbReference type="ChEBI" id="CHEBI:29917"/>
        <dbReference type="ChEBI" id="CHEBI:35235"/>
        <dbReference type="ChEBI" id="CHEBI:57972"/>
        <dbReference type="ChEBI" id="CHEBI:64428"/>
        <dbReference type="EC" id="2.8.1.7"/>
    </reaction>
</comment>
<evidence type="ECO:0000256" key="1">
    <source>
        <dbReference type="ARBA" id="ARBA00001933"/>
    </source>
</evidence>
<reference evidence="12 13" key="1">
    <citation type="submission" date="2018-12" db="EMBL/GenBank/DDBJ databases">
        <authorList>
            <person name="Grouzdev D.S."/>
            <person name="Krutkina M.S."/>
        </authorList>
    </citation>
    <scope>NUCLEOTIDE SEQUENCE [LARGE SCALE GENOMIC DNA]</scope>
    <source>
        <strain evidence="12 13">RmlP026</strain>
    </source>
</reference>
<dbReference type="Gene3D" id="3.40.640.10">
    <property type="entry name" value="Type I PLP-dependent aspartate aminotransferase-like (Major domain)"/>
    <property type="match status" value="1"/>
</dbReference>
<dbReference type="EMBL" id="QYBB01000012">
    <property type="protein sequence ID" value="RYC31716.1"/>
    <property type="molecule type" value="Genomic_DNA"/>
</dbReference>
<dbReference type="RefSeq" id="WP_129227049.1">
    <property type="nucleotide sequence ID" value="NZ_QYBB01000012.1"/>
</dbReference>
<sequence length="386" mass="38712">MTRQPARPRVYLDHNATAPLRPEARAAALSALECAANPSSVHAEGRRARAVVERARAEVAALVGARTDGVTFTSGATEAAALALTPDLVADGRGGFERLLVSATEHAAVLKGHRFPAKAVTVLPVAADGTLDPEALGRALAEGGRALVAVQAANNETGVLQDVPRIAALARARGGALVCDAVQAAGRINCRALGADILLLSAHKLGGLAGAGALVVASGRVAPGSAVLRGGGQERGLRSGTENVPAIAAFGAACAAARAATPDLAALRDRFEAALFAVAPDAAVAGQGAARLPNTCAFAVPGVSAERLLMALDLDGVAVSSGSACASGKVGRSHVLDAMKVNASFTSGAIRVSFGWDSAEADVDRATHALGTALHRMRGGRNRTAA</sequence>
<dbReference type="GO" id="GO:0008483">
    <property type="term" value="F:transaminase activity"/>
    <property type="evidence" value="ECO:0007669"/>
    <property type="project" value="UniProtKB-KW"/>
</dbReference>
<dbReference type="Proteomes" id="UP000290759">
    <property type="component" value="Unassembled WGS sequence"/>
</dbReference>
<comment type="function">
    <text evidence="2">Catalyzes the removal of elemental sulfur atoms from cysteine to produce alanine. Seems to participate in the biosynthesis of the nitrogenase metalloclusters by providing the inorganic sulfur required for the Fe-S core formation.</text>
</comment>
<evidence type="ECO:0000256" key="2">
    <source>
        <dbReference type="ARBA" id="ARBA00003120"/>
    </source>
</evidence>
<comment type="similarity">
    <text evidence="3">Belongs to the class-V pyridoxal-phosphate-dependent aminotransferase family. NifS/IscS subfamily.</text>
</comment>
<gene>
    <name evidence="12" type="ORF">D3273_12625</name>
</gene>
<dbReference type="AlphaFoldDB" id="A0A4Q2U9L8"/>
<dbReference type="PANTHER" id="PTHR11601">
    <property type="entry name" value="CYSTEINE DESULFURYLASE FAMILY MEMBER"/>
    <property type="match status" value="1"/>
</dbReference>
<evidence type="ECO:0000256" key="8">
    <source>
        <dbReference type="ARBA" id="ARBA00023004"/>
    </source>
</evidence>
<organism evidence="12 13">
    <name type="scientific">Lichenibacterium minor</name>
    <dbReference type="NCBI Taxonomy" id="2316528"/>
    <lineage>
        <taxon>Bacteria</taxon>
        <taxon>Pseudomonadati</taxon>
        <taxon>Pseudomonadota</taxon>
        <taxon>Alphaproteobacteria</taxon>
        <taxon>Hyphomicrobiales</taxon>
        <taxon>Lichenihabitantaceae</taxon>
        <taxon>Lichenibacterium</taxon>
    </lineage>
</organism>
<dbReference type="GO" id="GO:0046872">
    <property type="term" value="F:metal ion binding"/>
    <property type="evidence" value="ECO:0007669"/>
    <property type="project" value="UniProtKB-KW"/>
</dbReference>
<keyword evidence="5 12" id="KW-0808">Transferase</keyword>
<dbReference type="InterPro" id="IPR016454">
    <property type="entry name" value="Cysteine_dSase"/>
</dbReference>
<dbReference type="Gene3D" id="1.10.260.50">
    <property type="match status" value="1"/>
</dbReference>
<accession>A0A4Q2U9L8</accession>
<evidence type="ECO:0000313" key="13">
    <source>
        <dbReference type="Proteomes" id="UP000290759"/>
    </source>
</evidence>
<evidence type="ECO:0000256" key="3">
    <source>
        <dbReference type="ARBA" id="ARBA00006490"/>
    </source>
</evidence>
<dbReference type="InterPro" id="IPR015422">
    <property type="entry name" value="PyrdxlP-dep_Trfase_small"/>
</dbReference>
<evidence type="ECO:0000256" key="5">
    <source>
        <dbReference type="ARBA" id="ARBA00022679"/>
    </source>
</evidence>
<dbReference type="Gene3D" id="3.90.1150.10">
    <property type="entry name" value="Aspartate Aminotransferase, domain 1"/>
    <property type="match status" value="1"/>
</dbReference>
<evidence type="ECO:0000313" key="12">
    <source>
        <dbReference type="EMBL" id="RYC31716.1"/>
    </source>
</evidence>
<dbReference type="Pfam" id="PF00266">
    <property type="entry name" value="Aminotran_5"/>
    <property type="match status" value="1"/>
</dbReference>
<name>A0A4Q2U9L8_9HYPH</name>
<dbReference type="PANTHER" id="PTHR11601:SF34">
    <property type="entry name" value="CYSTEINE DESULFURASE"/>
    <property type="match status" value="1"/>
</dbReference>
<evidence type="ECO:0000256" key="7">
    <source>
        <dbReference type="ARBA" id="ARBA00022898"/>
    </source>
</evidence>
<keyword evidence="9" id="KW-0411">Iron-sulfur</keyword>
<evidence type="ECO:0000256" key="10">
    <source>
        <dbReference type="ARBA" id="ARBA00050776"/>
    </source>
</evidence>
<dbReference type="SUPFAM" id="SSF53383">
    <property type="entry name" value="PLP-dependent transferases"/>
    <property type="match status" value="1"/>
</dbReference>
<evidence type="ECO:0000256" key="9">
    <source>
        <dbReference type="ARBA" id="ARBA00023014"/>
    </source>
</evidence>
<feature type="domain" description="Aminotransferase class V" evidence="11">
    <location>
        <begin position="10"/>
        <end position="365"/>
    </location>
</feature>
<keyword evidence="13" id="KW-1185">Reference proteome</keyword>
<dbReference type="InterPro" id="IPR000192">
    <property type="entry name" value="Aminotrans_V_dom"/>
</dbReference>
<dbReference type="OrthoDB" id="9808002at2"/>
<protein>
    <recommendedName>
        <fullName evidence="4">Cysteine desulfurase</fullName>
    </recommendedName>
</protein>
<keyword evidence="8" id="KW-0408">Iron</keyword>
<dbReference type="InterPro" id="IPR015424">
    <property type="entry name" value="PyrdxlP-dep_Trfase"/>
</dbReference>
<dbReference type="InterPro" id="IPR015421">
    <property type="entry name" value="PyrdxlP-dep_Trfase_major"/>
</dbReference>
<proteinExistence type="inferred from homology"/>
<evidence type="ECO:0000256" key="6">
    <source>
        <dbReference type="ARBA" id="ARBA00022723"/>
    </source>
</evidence>
<dbReference type="GO" id="GO:0031071">
    <property type="term" value="F:cysteine desulfurase activity"/>
    <property type="evidence" value="ECO:0007669"/>
    <property type="project" value="UniProtKB-EC"/>
</dbReference>
<dbReference type="PIRSF" id="PIRSF005572">
    <property type="entry name" value="NifS"/>
    <property type="match status" value="1"/>
</dbReference>
<evidence type="ECO:0000256" key="4">
    <source>
        <dbReference type="ARBA" id="ARBA00013558"/>
    </source>
</evidence>
<keyword evidence="12" id="KW-0032">Aminotransferase</keyword>
<dbReference type="GO" id="GO:0051536">
    <property type="term" value="F:iron-sulfur cluster binding"/>
    <property type="evidence" value="ECO:0007669"/>
    <property type="project" value="UniProtKB-KW"/>
</dbReference>
<keyword evidence="7" id="KW-0663">Pyridoxal phosphate</keyword>
<comment type="cofactor">
    <cofactor evidence="1">
        <name>pyridoxal 5'-phosphate</name>
        <dbReference type="ChEBI" id="CHEBI:597326"/>
    </cofactor>
</comment>
<keyword evidence="6" id="KW-0479">Metal-binding</keyword>